<dbReference type="KEGG" id="dpx:DAPPUDRAFT_233688"/>
<feature type="region of interest" description="Disordered" evidence="1">
    <location>
        <begin position="1"/>
        <end position="24"/>
    </location>
</feature>
<dbReference type="HOGENOM" id="CLU_863989_0_0_1"/>
<evidence type="ECO:0000313" key="2">
    <source>
        <dbReference type="EMBL" id="EFX89111.1"/>
    </source>
</evidence>
<keyword evidence="3" id="KW-1185">Reference proteome</keyword>
<dbReference type="InParanoid" id="E9FVG3"/>
<accession>E9FVG3</accession>
<dbReference type="EMBL" id="GL732525">
    <property type="protein sequence ID" value="EFX89111.1"/>
    <property type="molecule type" value="Genomic_DNA"/>
</dbReference>
<reference evidence="2 3" key="1">
    <citation type="journal article" date="2011" name="Science">
        <title>The ecoresponsive genome of Daphnia pulex.</title>
        <authorList>
            <person name="Colbourne J.K."/>
            <person name="Pfrender M.E."/>
            <person name="Gilbert D."/>
            <person name="Thomas W.K."/>
            <person name="Tucker A."/>
            <person name="Oakley T.H."/>
            <person name="Tokishita S."/>
            <person name="Aerts A."/>
            <person name="Arnold G.J."/>
            <person name="Basu M.K."/>
            <person name="Bauer D.J."/>
            <person name="Caceres C.E."/>
            <person name="Carmel L."/>
            <person name="Casola C."/>
            <person name="Choi J.H."/>
            <person name="Detter J.C."/>
            <person name="Dong Q."/>
            <person name="Dusheyko S."/>
            <person name="Eads B.D."/>
            <person name="Frohlich T."/>
            <person name="Geiler-Samerotte K.A."/>
            <person name="Gerlach D."/>
            <person name="Hatcher P."/>
            <person name="Jogdeo S."/>
            <person name="Krijgsveld J."/>
            <person name="Kriventseva E.V."/>
            <person name="Kultz D."/>
            <person name="Laforsch C."/>
            <person name="Lindquist E."/>
            <person name="Lopez J."/>
            <person name="Manak J.R."/>
            <person name="Muller J."/>
            <person name="Pangilinan J."/>
            <person name="Patwardhan R.P."/>
            <person name="Pitluck S."/>
            <person name="Pritham E.J."/>
            <person name="Rechtsteiner A."/>
            <person name="Rho M."/>
            <person name="Rogozin I.B."/>
            <person name="Sakarya O."/>
            <person name="Salamov A."/>
            <person name="Schaack S."/>
            <person name="Shapiro H."/>
            <person name="Shiga Y."/>
            <person name="Skalitzky C."/>
            <person name="Smith Z."/>
            <person name="Souvorov A."/>
            <person name="Sung W."/>
            <person name="Tang Z."/>
            <person name="Tsuchiya D."/>
            <person name="Tu H."/>
            <person name="Vos H."/>
            <person name="Wang M."/>
            <person name="Wolf Y.I."/>
            <person name="Yamagata H."/>
            <person name="Yamada T."/>
            <person name="Ye Y."/>
            <person name="Shaw J.R."/>
            <person name="Andrews J."/>
            <person name="Crease T.J."/>
            <person name="Tang H."/>
            <person name="Lucas S.M."/>
            <person name="Robertson H.M."/>
            <person name="Bork P."/>
            <person name="Koonin E.V."/>
            <person name="Zdobnov E.M."/>
            <person name="Grigoriev I.V."/>
            <person name="Lynch M."/>
            <person name="Boore J.L."/>
        </authorList>
    </citation>
    <scope>NUCLEOTIDE SEQUENCE [LARGE SCALE GENOMIC DNA]</scope>
</reference>
<dbReference type="AlphaFoldDB" id="E9FVG3"/>
<dbReference type="Proteomes" id="UP000000305">
    <property type="component" value="Unassembled WGS sequence"/>
</dbReference>
<evidence type="ECO:0000313" key="3">
    <source>
        <dbReference type="Proteomes" id="UP000000305"/>
    </source>
</evidence>
<organism evidence="2 3">
    <name type="scientific">Daphnia pulex</name>
    <name type="common">Water flea</name>
    <dbReference type="NCBI Taxonomy" id="6669"/>
    <lineage>
        <taxon>Eukaryota</taxon>
        <taxon>Metazoa</taxon>
        <taxon>Ecdysozoa</taxon>
        <taxon>Arthropoda</taxon>
        <taxon>Crustacea</taxon>
        <taxon>Branchiopoda</taxon>
        <taxon>Diplostraca</taxon>
        <taxon>Cladocera</taxon>
        <taxon>Anomopoda</taxon>
        <taxon>Daphniidae</taxon>
        <taxon>Daphnia</taxon>
    </lineage>
</organism>
<sequence>MLGRIRYSFPYAAPPQPSTSNAAKKHIERGVNEYTGWSLLLQTAPSESGNRSRAARPLFDIQLGKKEEVRSVGAATDSRCVAGRNHNYNNLARMLKQRDQRSVFYISIYDPLSPICNKRITTQIQHHEVHKHWHGACRGHVPSSDSARRAGIPRRLKPHAAVSGAAAAATGSEEDIILPATHRLPMCPTMELFGIGNQLITTKILLCGAMPFGKAADMPRSDTSSSITVVGLILLDSTNWNEPLQHIGSRKRGDGRGRRVSFAHAAAAAALCAPIIIHYLPTKLEQHPRQRLIRVVSLERVSFARVLAAHPIYYPSPYDIQY</sequence>
<proteinExistence type="predicted"/>
<name>E9FVG3_DAPPU</name>
<protein>
    <submittedName>
        <fullName evidence="2">Uncharacterized protein</fullName>
    </submittedName>
</protein>
<evidence type="ECO:0000256" key="1">
    <source>
        <dbReference type="SAM" id="MobiDB-lite"/>
    </source>
</evidence>
<gene>
    <name evidence="2" type="ORF">DAPPUDRAFT_233688</name>
</gene>